<proteinExistence type="inferred from homology"/>
<dbReference type="InterPro" id="IPR001806">
    <property type="entry name" value="Small_GTPase"/>
</dbReference>
<dbReference type="EMBL" id="JAUEDM010000002">
    <property type="protein sequence ID" value="KAK3325445.1"/>
    <property type="molecule type" value="Genomic_DNA"/>
</dbReference>
<dbReference type="Pfam" id="PF00071">
    <property type="entry name" value="Ras"/>
    <property type="match status" value="1"/>
</dbReference>
<dbReference type="GO" id="GO:0005525">
    <property type="term" value="F:GTP binding"/>
    <property type="evidence" value="ECO:0007669"/>
    <property type="project" value="InterPro"/>
</dbReference>
<reference evidence="6" key="2">
    <citation type="submission" date="2023-06" db="EMBL/GenBank/DDBJ databases">
        <authorList>
            <consortium name="Lawrence Berkeley National Laboratory"/>
            <person name="Haridas S."/>
            <person name="Hensen N."/>
            <person name="Bonometti L."/>
            <person name="Westerberg I."/>
            <person name="Brannstrom I.O."/>
            <person name="Guillou S."/>
            <person name="Cros-Aarteil S."/>
            <person name="Calhoun S."/>
            <person name="Kuo A."/>
            <person name="Mondo S."/>
            <person name="Pangilinan J."/>
            <person name="Riley R."/>
            <person name="Labutti K."/>
            <person name="Andreopoulos B."/>
            <person name="Lipzen A."/>
            <person name="Chen C."/>
            <person name="Yanf M."/>
            <person name="Daum C."/>
            <person name="Ng V."/>
            <person name="Clum A."/>
            <person name="Steindorff A."/>
            <person name="Ohm R."/>
            <person name="Martin F."/>
            <person name="Silar P."/>
            <person name="Natvig D."/>
            <person name="Lalanne C."/>
            <person name="Gautier V."/>
            <person name="Ament-Velasquez S.L."/>
            <person name="Kruys A."/>
            <person name="Hutchinson M.I."/>
            <person name="Powell A.J."/>
            <person name="Barry K."/>
            <person name="Miller A.N."/>
            <person name="Grigoriev I.V."/>
            <person name="Debuchy R."/>
            <person name="Gladieux P."/>
            <person name="Thoren M.H."/>
            <person name="Johannesson H."/>
        </authorList>
    </citation>
    <scope>NUCLEOTIDE SEQUENCE</scope>
    <source>
        <strain evidence="6">CBS 118394</strain>
    </source>
</reference>
<dbReference type="PROSITE" id="PS51421">
    <property type="entry name" value="RAS"/>
    <property type="match status" value="1"/>
</dbReference>
<evidence type="ECO:0000256" key="2">
    <source>
        <dbReference type="ARBA" id="ARBA00011984"/>
    </source>
</evidence>
<evidence type="ECO:0000256" key="3">
    <source>
        <dbReference type="ARBA" id="ARBA00022801"/>
    </source>
</evidence>
<dbReference type="Proteomes" id="UP001283341">
    <property type="component" value="Unassembled WGS sequence"/>
</dbReference>
<dbReference type="InterPro" id="IPR051065">
    <property type="entry name" value="Ras-related_GTPase"/>
</dbReference>
<evidence type="ECO:0000313" key="7">
    <source>
        <dbReference type="Proteomes" id="UP001283341"/>
    </source>
</evidence>
<keyword evidence="7" id="KW-1185">Reference proteome</keyword>
<evidence type="ECO:0000256" key="1">
    <source>
        <dbReference type="ARBA" id="ARBA00008344"/>
    </source>
</evidence>
<keyword evidence="3 6" id="KW-0378">Hydrolase</keyword>
<comment type="catalytic activity">
    <reaction evidence="4">
        <text>GTP + H2O = GDP + phosphate + H(+)</text>
        <dbReference type="Rhea" id="RHEA:19669"/>
        <dbReference type="ChEBI" id="CHEBI:15377"/>
        <dbReference type="ChEBI" id="CHEBI:15378"/>
        <dbReference type="ChEBI" id="CHEBI:37565"/>
        <dbReference type="ChEBI" id="CHEBI:43474"/>
        <dbReference type="ChEBI" id="CHEBI:58189"/>
        <dbReference type="EC" id="3.6.5.2"/>
    </reaction>
</comment>
<dbReference type="InterPro" id="IPR027417">
    <property type="entry name" value="P-loop_NTPase"/>
</dbReference>
<dbReference type="SMART" id="SM00175">
    <property type="entry name" value="RAB"/>
    <property type="match status" value="1"/>
</dbReference>
<organism evidence="6 7">
    <name type="scientific">Apodospora peruviana</name>
    <dbReference type="NCBI Taxonomy" id="516989"/>
    <lineage>
        <taxon>Eukaryota</taxon>
        <taxon>Fungi</taxon>
        <taxon>Dikarya</taxon>
        <taxon>Ascomycota</taxon>
        <taxon>Pezizomycotina</taxon>
        <taxon>Sordariomycetes</taxon>
        <taxon>Sordariomycetidae</taxon>
        <taxon>Sordariales</taxon>
        <taxon>Lasiosphaeriaceae</taxon>
        <taxon>Apodospora</taxon>
    </lineage>
</organism>
<gene>
    <name evidence="6" type="ORF">B0H66DRAFT_599606</name>
</gene>
<evidence type="ECO:0000313" key="6">
    <source>
        <dbReference type="EMBL" id="KAK3325445.1"/>
    </source>
</evidence>
<feature type="region of interest" description="Disordered" evidence="5">
    <location>
        <begin position="71"/>
        <end position="95"/>
    </location>
</feature>
<evidence type="ECO:0000256" key="5">
    <source>
        <dbReference type="SAM" id="MobiDB-lite"/>
    </source>
</evidence>
<dbReference type="EC" id="3.6.5.2" evidence="2"/>
<comment type="caution">
    <text evidence="6">The sequence shown here is derived from an EMBL/GenBank/DDBJ whole genome shotgun (WGS) entry which is preliminary data.</text>
</comment>
<dbReference type="PROSITE" id="PS51419">
    <property type="entry name" value="RAB"/>
    <property type="match status" value="1"/>
</dbReference>
<dbReference type="GO" id="GO:0003925">
    <property type="term" value="F:G protein activity"/>
    <property type="evidence" value="ECO:0007669"/>
    <property type="project" value="UniProtKB-EC"/>
</dbReference>
<dbReference type="SUPFAM" id="SSF52540">
    <property type="entry name" value="P-loop containing nucleoside triphosphate hydrolases"/>
    <property type="match status" value="1"/>
</dbReference>
<name>A0AAE0MAX9_9PEZI</name>
<accession>A0AAE0MAX9</accession>
<dbReference type="Gene3D" id="3.40.50.300">
    <property type="entry name" value="P-loop containing nucleotide triphosphate hydrolases"/>
    <property type="match status" value="2"/>
</dbReference>
<reference evidence="6" key="1">
    <citation type="journal article" date="2023" name="Mol. Phylogenet. Evol.">
        <title>Genome-scale phylogeny and comparative genomics of the fungal order Sordariales.</title>
        <authorList>
            <person name="Hensen N."/>
            <person name="Bonometti L."/>
            <person name="Westerberg I."/>
            <person name="Brannstrom I.O."/>
            <person name="Guillou S."/>
            <person name="Cros-Aarteil S."/>
            <person name="Calhoun S."/>
            <person name="Haridas S."/>
            <person name="Kuo A."/>
            <person name="Mondo S."/>
            <person name="Pangilinan J."/>
            <person name="Riley R."/>
            <person name="LaButti K."/>
            <person name="Andreopoulos B."/>
            <person name="Lipzen A."/>
            <person name="Chen C."/>
            <person name="Yan M."/>
            <person name="Daum C."/>
            <person name="Ng V."/>
            <person name="Clum A."/>
            <person name="Steindorff A."/>
            <person name="Ohm R.A."/>
            <person name="Martin F."/>
            <person name="Silar P."/>
            <person name="Natvig D.O."/>
            <person name="Lalanne C."/>
            <person name="Gautier V."/>
            <person name="Ament-Velasquez S.L."/>
            <person name="Kruys A."/>
            <person name="Hutchinson M.I."/>
            <person name="Powell A.J."/>
            <person name="Barry K."/>
            <person name="Miller A.N."/>
            <person name="Grigoriev I.V."/>
            <person name="Debuchy R."/>
            <person name="Gladieux P."/>
            <person name="Hiltunen Thoren M."/>
            <person name="Johannesson H."/>
        </authorList>
    </citation>
    <scope>NUCLEOTIDE SEQUENCE</scope>
    <source>
        <strain evidence="6">CBS 118394</strain>
    </source>
</reference>
<evidence type="ECO:0000256" key="4">
    <source>
        <dbReference type="ARBA" id="ARBA00048098"/>
    </source>
</evidence>
<comment type="similarity">
    <text evidence="1">Belongs to the small GTPase superfamily. Ras family.</text>
</comment>
<dbReference type="AlphaFoldDB" id="A0AAE0MAX9"/>
<feature type="compositionally biased region" description="Low complexity" evidence="5">
    <location>
        <begin position="355"/>
        <end position="369"/>
    </location>
</feature>
<dbReference type="PRINTS" id="PR00449">
    <property type="entry name" value="RASTRNSFRMNG"/>
</dbReference>
<dbReference type="PANTHER" id="PTHR45704">
    <property type="entry name" value="RAS-LIKE FAMILY MEMBER 11"/>
    <property type="match status" value="1"/>
</dbReference>
<protein>
    <recommendedName>
        <fullName evidence="2">small monomeric GTPase</fullName>
        <ecNumber evidence="2">3.6.5.2</ecNumber>
    </recommendedName>
</protein>
<feature type="region of interest" description="Disordered" evidence="5">
    <location>
        <begin position="348"/>
        <end position="372"/>
    </location>
</feature>
<sequence length="392" mass="43134">MVNSFVWTDEETKYLKAVFKWKEDEVPPLTAAQDERREGGGGSVGVGVGGGGRLLLRHRAIAHQEVVVGRDNESDVKKSPTITTTTTTEQLMEQPQKPAGEFRILVIGAKGTGKTSILTRFAQGTFPGEGEPPDPFYERGCRHRIELDASLSVPGPIAIQTPAQIAAAVGASQQKKNDIYVVDALEMPSRHLPSNPMLEQALNITEAGVLVYDVRDPKSLQLCLGIAEFVREYLNAFNYNNNNNDDNSKKLKRRFPLILVGNKSDVDDEQDRAVSWAEGAKAASVMGSASSPGGQCPFVEVSAKTGDNIDVIFPRLARDILKLKWLSQQQQQRTELAERRHQQLLTLDREQINNNKLPGGSPKSGSNKNGGRKGFWKALTTPFLKRQQQSAY</sequence>
<dbReference type="SMART" id="SM00173">
    <property type="entry name" value="RAS"/>
    <property type="match status" value="1"/>
</dbReference>